<organism evidence="10 11">
    <name type="scientific">Tissierella simiarum</name>
    <dbReference type="NCBI Taxonomy" id="2841534"/>
    <lineage>
        <taxon>Bacteria</taxon>
        <taxon>Bacillati</taxon>
        <taxon>Bacillota</taxon>
        <taxon>Tissierellia</taxon>
        <taxon>Tissierellales</taxon>
        <taxon>Tissierellaceae</taxon>
        <taxon>Tissierella</taxon>
    </lineage>
</organism>
<evidence type="ECO:0000313" key="11">
    <source>
        <dbReference type="Proteomes" id="UP000749471"/>
    </source>
</evidence>
<evidence type="ECO:0000256" key="4">
    <source>
        <dbReference type="ARBA" id="ARBA00022960"/>
    </source>
</evidence>
<dbReference type="EMBL" id="JAHLPM010000001">
    <property type="protein sequence ID" value="MBU5436813.1"/>
    <property type="molecule type" value="Genomic_DNA"/>
</dbReference>
<keyword evidence="8 9" id="KW-0961">Cell wall biogenesis/degradation</keyword>
<keyword evidence="3 8" id="KW-0812">Transmembrane</keyword>
<evidence type="ECO:0000256" key="7">
    <source>
        <dbReference type="ARBA" id="ARBA00023136"/>
    </source>
</evidence>
<keyword evidence="11" id="KW-1185">Reference proteome</keyword>
<evidence type="ECO:0000256" key="5">
    <source>
        <dbReference type="ARBA" id="ARBA00022984"/>
    </source>
</evidence>
<evidence type="ECO:0000256" key="9">
    <source>
        <dbReference type="PIRNR" id="PIRNR002869"/>
    </source>
</evidence>
<feature type="transmembrane region" description="Helical" evidence="8">
    <location>
        <begin position="152"/>
        <end position="172"/>
    </location>
</feature>
<reference evidence="10 11" key="1">
    <citation type="submission" date="2021-06" db="EMBL/GenBank/DDBJ databases">
        <authorList>
            <person name="Sun Q."/>
            <person name="Li D."/>
        </authorList>
    </citation>
    <scope>NUCLEOTIDE SEQUENCE [LARGE SCALE GENOMIC DNA]</scope>
    <source>
        <strain evidence="10 11">MSJ-40</strain>
    </source>
</reference>
<feature type="transmembrane region" description="Helical" evidence="8">
    <location>
        <begin position="83"/>
        <end position="102"/>
    </location>
</feature>
<dbReference type="Pfam" id="PF03023">
    <property type="entry name" value="MurJ"/>
    <property type="match status" value="1"/>
</dbReference>
<dbReference type="HAMAP" id="MF_02078">
    <property type="entry name" value="MurJ_MviN"/>
    <property type="match status" value="1"/>
</dbReference>
<evidence type="ECO:0000256" key="6">
    <source>
        <dbReference type="ARBA" id="ARBA00022989"/>
    </source>
</evidence>
<protein>
    <recommendedName>
        <fullName evidence="8">Probable lipid II flippase MurJ</fullName>
    </recommendedName>
</protein>
<feature type="transmembrane region" description="Helical" evidence="8">
    <location>
        <begin position="38"/>
        <end position="62"/>
    </location>
</feature>
<keyword evidence="2 8" id="KW-1003">Cell membrane</keyword>
<dbReference type="InterPro" id="IPR051050">
    <property type="entry name" value="Lipid_II_flippase_MurJ/MviN"/>
</dbReference>
<keyword evidence="5 8" id="KW-0573">Peptidoglycan synthesis</keyword>
<dbReference type="Proteomes" id="UP000749471">
    <property type="component" value="Unassembled WGS sequence"/>
</dbReference>
<dbReference type="PANTHER" id="PTHR47019">
    <property type="entry name" value="LIPID II FLIPPASE MURJ"/>
    <property type="match status" value="1"/>
</dbReference>
<feature type="transmembrane region" description="Helical" evidence="8">
    <location>
        <begin position="265"/>
        <end position="283"/>
    </location>
</feature>
<evidence type="ECO:0000256" key="2">
    <source>
        <dbReference type="ARBA" id="ARBA00022475"/>
    </source>
</evidence>
<feature type="transmembrane region" description="Helical" evidence="8">
    <location>
        <begin position="374"/>
        <end position="393"/>
    </location>
</feature>
<dbReference type="CDD" id="cd13123">
    <property type="entry name" value="MATE_MurJ_like"/>
    <property type="match status" value="1"/>
</dbReference>
<dbReference type="RefSeq" id="WP_216516285.1">
    <property type="nucleotide sequence ID" value="NZ_JAHLPM010000001.1"/>
</dbReference>
<evidence type="ECO:0000256" key="3">
    <source>
        <dbReference type="ARBA" id="ARBA00022692"/>
    </source>
</evidence>
<keyword evidence="8 9" id="KW-0813">Transport</keyword>
<dbReference type="InterPro" id="IPR004268">
    <property type="entry name" value="MurJ"/>
</dbReference>
<feature type="transmembrane region" description="Helical" evidence="8">
    <location>
        <begin position="178"/>
        <end position="200"/>
    </location>
</feature>
<dbReference type="PIRSF" id="PIRSF002869">
    <property type="entry name" value="MviN"/>
    <property type="match status" value="1"/>
</dbReference>
<comment type="function">
    <text evidence="8 9">Involved in peptidoglycan biosynthesis. Transports lipid-linked peptidoglycan precursors from the inner to the outer leaflet of the cytoplasmic membrane.</text>
</comment>
<feature type="transmembrane region" description="Helical" evidence="8">
    <location>
        <begin position="341"/>
        <end position="362"/>
    </location>
</feature>
<feature type="transmembrane region" description="Helical" evidence="8">
    <location>
        <begin position="399"/>
        <end position="419"/>
    </location>
</feature>
<sequence>MKKTAILLMLITIISKVFGFARDITLSYFYGASSISDAYLISLTIPTVIFSFIGTGISTGYIPMYSKIEQEYGEKEGNRYTNNLVNILIIICTIMIIFGLLFTDQIVKIFALGFEGETLALAVKFTKISLLGIYFTGLIYIFNGFLQMKGNYVIPALIGFPMNFFIILSIFLSSTTNITVLSIGSIVAAASQLMLLIPFIHKKGYRYKFILDIKDKHIKNMAYIALPVIIGVSVNQINVLIDRTLASSIAVGGISALNYANRLNGFVQGLFVSSIATAMYPMISKMAAENNVSGLKKSVSEAINSINLLVIPATVGAMIFAEPVVKLLFGRGAFDPQAISMTSVALFYYSIGMVGFGLREILSRAFYSLQDTKTPMINAAIAMVMNIVLNIILSKYMGIGGLALATSISAIFCTVLLFISFRKKIGSFGMKNITISSIKILCASLVMGVIAKLSYTILLKYISANLSLIISIGIGAVVYFIIIYFMKIEEVDTMINAVKKKLKRNTDVCR</sequence>
<keyword evidence="4 8" id="KW-0133">Cell shape</keyword>
<keyword evidence="7 8" id="KW-0472">Membrane</keyword>
<keyword evidence="6 8" id="KW-1133">Transmembrane helix</keyword>
<dbReference type="PANTHER" id="PTHR47019:SF1">
    <property type="entry name" value="LIPID II FLIPPASE MURJ"/>
    <property type="match status" value="1"/>
</dbReference>
<evidence type="ECO:0000313" key="10">
    <source>
        <dbReference type="EMBL" id="MBU5436813.1"/>
    </source>
</evidence>
<evidence type="ECO:0000256" key="1">
    <source>
        <dbReference type="ARBA" id="ARBA00004651"/>
    </source>
</evidence>
<accession>A0ABS6E1P3</accession>
<comment type="pathway">
    <text evidence="8">Cell wall biogenesis; peptidoglycan biosynthesis.</text>
</comment>
<gene>
    <name evidence="8 10" type="primary">murJ</name>
    <name evidence="10" type="ORF">KQI42_02265</name>
</gene>
<feature type="transmembrane region" description="Helical" evidence="8">
    <location>
        <begin position="303"/>
        <end position="321"/>
    </location>
</feature>
<comment type="subcellular location">
    <subcellularLocation>
        <location evidence="1 8">Cell membrane</location>
        <topology evidence="1 8">Multi-pass membrane protein</topology>
    </subcellularLocation>
</comment>
<proteinExistence type="inferred from homology"/>
<feature type="transmembrane region" description="Helical" evidence="8">
    <location>
        <begin position="221"/>
        <end position="241"/>
    </location>
</feature>
<comment type="similarity">
    <text evidence="8 9">Belongs to the MurJ/MviN family.</text>
</comment>
<feature type="transmembrane region" description="Helical" evidence="8">
    <location>
        <begin position="468"/>
        <end position="486"/>
    </location>
</feature>
<name>A0ABS6E1P3_9FIRM</name>
<dbReference type="NCBIfam" id="TIGR01695">
    <property type="entry name" value="murJ_mviN"/>
    <property type="match status" value="1"/>
</dbReference>
<feature type="transmembrane region" description="Helical" evidence="8">
    <location>
        <begin position="440"/>
        <end position="462"/>
    </location>
</feature>
<feature type="transmembrane region" description="Helical" evidence="8">
    <location>
        <begin position="122"/>
        <end position="145"/>
    </location>
</feature>
<evidence type="ECO:0000256" key="8">
    <source>
        <dbReference type="HAMAP-Rule" id="MF_02078"/>
    </source>
</evidence>
<comment type="caution">
    <text evidence="10">The sequence shown here is derived from an EMBL/GenBank/DDBJ whole genome shotgun (WGS) entry which is preliminary data.</text>
</comment>